<feature type="domain" description="Beta-ketoacyl synthase-like N-terminal" evidence="1">
    <location>
        <begin position="27"/>
        <end position="239"/>
    </location>
</feature>
<dbReference type="EMBL" id="QFPO01000006">
    <property type="protein sequence ID" value="PZQ15531.1"/>
    <property type="molecule type" value="Genomic_DNA"/>
</dbReference>
<sequence>MSPRLEVSHLATWPDDLAEAPAAGSGIDRPLPKLGEMPPMMRRRVEPLGRLALHVAYASQGEDAPLPVVFASRYGDVPRSIALLRQLVDGQTPSPTAFSLSVHNAIGALWSIAGGHTAPYTAIAAGDETVEAAFTEAIGLLADGASAVMVVCYDEPLPTPYDVYASHPDTAHAWACRLRLSDGAGISLTSVAAAANEPAGTAAGADMPPDRSADRRVLCFLKSDAAALDHRAGARLWRWRRHA</sequence>
<dbReference type="SUPFAM" id="SSF53901">
    <property type="entry name" value="Thiolase-like"/>
    <property type="match status" value="1"/>
</dbReference>
<accession>A0A2W5KF82</accession>
<dbReference type="InterPro" id="IPR016039">
    <property type="entry name" value="Thiolase-like"/>
</dbReference>
<evidence type="ECO:0000259" key="1">
    <source>
        <dbReference type="Pfam" id="PF13723"/>
    </source>
</evidence>
<evidence type="ECO:0000313" key="2">
    <source>
        <dbReference type="EMBL" id="PZQ15531.1"/>
    </source>
</evidence>
<dbReference type="InterPro" id="IPR014030">
    <property type="entry name" value="Ketoacyl_synth_N"/>
</dbReference>
<proteinExistence type="predicted"/>
<dbReference type="AlphaFoldDB" id="A0A2W5KF82"/>
<protein>
    <submittedName>
        <fullName evidence="2">3-oxoacyl-ACP synthase</fullName>
    </submittedName>
</protein>
<evidence type="ECO:0000313" key="3">
    <source>
        <dbReference type="Proteomes" id="UP000249046"/>
    </source>
</evidence>
<dbReference type="Pfam" id="PF13723">
    <property type="entry name" value="Ketoacyl-synt_2"/>
    <property type="match status" value="1"/>
</dbReference>
<comment type="caution">
    <text evidence="2">The sequence shown here is derived from an EMBL/GenBank/DDBJ whole genome shotgun (WGS) entry which is preliminary data.</text>
</comment>
<dbReference type="Proteomes" id="UP000249046">
    <property type="component" value="Unassembled WGS sequence"/>
</dbReference>
<reference evidence="2 3" key="1">
    <citation type="submission" date="2017-08" db="EMBL/GenBank/DDBJ databases">
        <title>Infants hospitalized years apart are colonized by the same room-sourced microbial strains.</title>
        <authorList>
            <person name="Brooks B."/>
            <person name="Olm M.R."/>
            <person name="Firek B.A."/>
            <person name="Baker R."/>
            <person name="Thomas B.C."/>
            <person name="Morowitz M.J."/>
            <person name="Banfield J.F."/>
        </authorList>
    </citation>
    <scope>NUCLEOTIDE SEQUENCE [LARGE SCALE GENOMIC DNA]</scope>
    <source>
        <strain evidence="2">S2_005_003_R2_42</strain>
    </source>
</reference>
<gene>
    <name evidence="2" type="ORF">DI564_08940</name>
</gene>
<organism evidence="2 3">
    <name type="scientific">Rhodanobacter denitrificans</name>
    <dbReference type="NCBI Taxonomy" id="666685"/>
    <lineage>
        <taxon>Bacteria</taxon>
        <taxon>Pseudomonadati</taxon>
        <taxon>Pseudomonadota</taxon>
        <taxon>Gammaproteobacteria</taxon>
        <taxon>Lysobacterales</taxon>
        <taxon>Rhodanobacteraceae</taxon>
        <taxon>Rhodanobacter</taxon>
    </lineage>
</organism>
<dbReference type="GO" id="GO:0016746">
    <property type="term" value="F:acyltransferase activity"/>
    <property type="evidence" value="ECO:0007669"/>
    <property type="project" value="InterPro"/>
</dbReference>
<name>A0A2W5KF82_9GAMM</name>